<dbReference type="RefSeq" id="WP_176445303.1">
    <property type="nucleotide sequence ID" value="NZ_FXYF01000023.1"/>
</dbReference>
<dbReference type="PROSITE" id="PS00134">
    <property type="entry name" value="TRYPSIN_HIS"/>
    <property type="match status" value="1"/>
</dbReference>
<dbReference type="AlphaFoldDB" id="A0A238L5T4"/>
<dbReference type="PROSITE" id="PS50240">
    <property type="entry name" value="TRYPSIN_DOM"/>
    <property type="match status" value="1"/>
</dbReference>
<evidence type="ECO:0000313" key="4">
    <source>
        <dbReference type="EMBL" id="SMX50473.1"/>
    </source>
</evidence>
<dbReference type="GO" id="GO:0006508">
    <property type="term" value="P:proteolysis"/>
    <property type="evidence" value="ECO:0007669"/>
    <property type="project" value="InterPro"/>
</dbReference>
<keyword evidence="5" id="KW-1185">Reference proteome</keyword>
<keyword evidence="1 2" id="KW-0732">Signal</keyword>
<dbReference type="PANTHER" id="PTHR15462">
    <property type="entry name" value="SERINE PROTEASE"/>
    <property type="match status" value="1"/>
</dbReference>
<dbReference type="EMBL" id="FXYF01000023">
    <property type="protein sequence ID" value="SMX50473.1"/>
    <property type="molecule type" value="Genomic_DNA"/>
</dbReference>
<evidence type="ECO:0000256" key="1">
    <source>
        <dbReference type="ARBA" id="ARBA00022729"/>
    </source>
</evidence>
<dbReference type="InterPro" id="IPR001254">
    <property type="entry name" value="Trypsin_dom"/>
</dbReference>
<dbReference type="GO" id="GO:0004252">
    <property type="term" value="F:serine-type endopeptidase activity"/>
    <property type="evidence" value="ECO:0007669"/>
    <property type="project" value="InterPro"/>
</dbReference>
<feature type="domain" description="Peptidase S1" evidence="3">
    <location>
        <begin position="14"/>
        <end position="209"/>
    </location>
</feature>
<name>A0A238L5T4_9RHOB</name>
<dbReference type="InterPro" id="IPR009003">
    <property type="entry name" value="Peptidase_S1_PA"/>
</dbReference>
<dbReference type="Proteomes" id="UP000207598">
    <property type="component" value="Unassembled WGS sequence"/>
</dbReference>
<proteinExistence type="predicted"/>
<dbReference type="SUPFAM" id="SSF50494">
    <property type="entry name" value="Trypsin-like serine proteases"/>
    <property type="match status" value="1"/>
</dbReference>
<feature type="signal peptide" evidence="2">
    <location>
        <begin position="1"/>
        <end position="17"/>
    </location>
</feature>
<feature type="chain" id="PRO_5013371384" evidence="2">
    <location>
        <begin position="18"/>
        <end position="216"/>
    </location>
</feature>
<dbReference type="InterPro" id="IPR050966">
    <property type="entry name" value="Glutamyl_endopeptidase"/>
</dbReference>
<evidence type="ECO:0000259" key="3">
    <source>
        <dbReference type="PROSITE" id="PS50240"/>
    </source>
</evidence>
<sequence>MLRLLSCLVLLPLPLLAETSIGRLNTTGYRVSEMCTASLVAPGLALTAAHCVTRPEDGYLKRITDMVFVAGWDGEGHSGAAHVKAVRVHPLAFVDGRFDLRHDIALVELATPVDQPPLRIGSVALPGPLTLVGYRHSRPHRLTVTPLCYGTEIDSLWRIDCRVEQGQSGGPVMAGEGDARRIVAVIVAVTRDEQALAVPVDGWLRRQFAAGAGVWP</sequence>
<gene>
    <name evidence="4" type="ORF">MAA8898_04801</name>
</gene>
<reference evidence="4 5" key="1">
    <citation type="submission" date="2017-05" db="EMBL/GenBank/DDBJ databases">
        <authorList>
            <person name="Song R."/>
            <person name="Chenine A.L."/>
            <person name="Ruprecht R.M."/>
        </authorList>
    </citation>
    <scope>NUCLEOTIDE SEQUENCE [LARGE SCALE GENOMIC DNA]</scope>
    <source>
        <strain evidence="4 5">CECT 8898</strain>
    </source>
</reference>
<dbReference type="InterPro" id="IPR018114">
    <property type="entry name" value="TRYPSIN_HIS"/>
</dbReference>
<accession>A0A238L5T4</accession>
<evidence type="ECO:0000313" key="5">
    <source>
        <dbReference type="Proteomes" id="UP000207598"/>
    </source>
</evidence>
<protein>
    <submittedName>
        <fullName evidence="4">Trypsin</fullName>
    </submittedName>
</protein>
<organism evidence="4 5">
    <name type="scientific">Maliponia aquimaris</name>
    <dbReference type="NCBI Taxonomy" id="1673631"/>
    <lineage>
        <taxon>Bacteria</taxon>
        <taxon>Pseudomonadati</taxon>
        <taxon>Pseudomonadota</taxon>
        <taxon>Alphaproteobacteria</taxon>
        <taxon>Rhodobacterales</taxon>
        <taxon>Paracoccaceae</taxon>
        <taxon>Maliponia</taxon>
    </lineage>
</organism>
<dbReference type="Pfam" id="PF13365">
    <property type="entry name" value="Trypsin_2"/>
    <property type="match status" value="1"/>
</dbReference>
<dbReference type="Gene3D" id="2.40.10.10">
    <property type="entry name" value="Trypsin-like serine proteases"/>
    <property type="match status" value="2"/>
</dbReference>
<dbReference type="InterPro" id="IPR043504">
    <property type="entry name" value="Peptidase_S1_PA_chymotrypsin"/>
</dbReference>
<evidence type="ECO:0000256" key="2">
    <source>
        <dbReference type="SAM" id="SignalP"/>
    </source>
</evidence>
<dbReference type="PANTHER" id="PTHR15462:SF8">
    <property type="entry name" value="SERINE PROTEASE"/>
    <property type="match status" value="1"/>
</dbReference>